<name>A0A9P3LN66_9APHY</name>
<keyword evidence="2" id="KW-0732">Signal</keyword>
<keyword evidence="4" id="KW-0413">Isomerase</keyword>
<dbReference type="PANTHER" id="PTHR45815">
    <property type="entry name" value="PROTEIN DISULFIDE-ISOMERASE A6"/>
    <property type="match status" value="1"/>
</dbReference>
<dbReference type="PANTHER" id="PTHR45815:SF3">
    <property type="entry name" value="PROTEIN DISULFIDE-ISOMERASE A6"/>
    <property type="match status" value="1"/>
</dbReference>
<accession>A0A9P3LN66</accession>
<dbReference type="GO" id="GO:0005788">
    <property type="term" value="C:endoplasmic reticulum lumen"/>
    <property type="evidence" value="ECO:0007669"/>
    <property type="project" value="TreeGrafter"/>
</dbReference>
<keyword evidence="5" id="KW-1185">Reference proteome</keyword>
<dbReference type="InterPro" id="IPR036249">
    <property type="entry name" value="Thioredoxin-like_sf"/>
</dbReference>
<gene>
    <name evidence="4" type="ORF">PsYK624_165690</name>
</gene>
<dbReference type="EMBL" id="BPQB01000144">
    <property type="protein sequence ID" value="GJF00285.1"/>
    <property type="molecule type" value="Genomic_DNA"/>
</dbReference>
<proteinExistence type="predicted"/>
<dbReference type="PRINTS" id="PR00421">
    <property type="entry name" value="THIOREDOXIN"/>
</dbReference>
<feature type="chain" id="PRO_5040437726" evidence="2">
    <location>
        <begin position="21"/>
        <end position="414"/>
    </location>
</feature>
<dbReference type="GO" id="GO:0015035">
    <property type="term" value="F:protein-disulfide reductase activity"/>
    <property type="evidence" value="ECO:0007669"/>
    <property type="project" value="TreeGrafter"/>
</dbReference>
<reference evidence="4 5" key="1">
    <citation type="submission" date="2021-08" db="EMBL/GenBank/DDBJ databases">
        <title>Draft Genome Sequence of Phanerochaete sordida strain YK-624.</title>
        <authorList>
            <person name="Mori T."/>
            <person name="Dohra H."/>
            <person name="Suzuki T."/>
            <person name="Kawagishi H."/>
            <person name="Hirai H."/>
        </authorList>
    </citation>
    <scope>NUCLEOTIDE SEQUENCE [LARGE SCALE GENOMIC DNA]</scope>
    <source>
        <strain evidence="4 5">YK-624</strain>
    </source>
</reference>
<dbReference type="InterPro" id="IPR013766">
    <property type="entry name" value="Thioredoxin_domain"/>
</dbReference>
<evidence type="ECO:0000256" key="1">
    <source>
        <dbReference type="SAM" id="MobiDB-lite"/>
    </source>
</evidence>
<protein>
    <submittedName>
        <fullName evidence="4">Disulfide isomerase-like protein</fullName>
    </submittedName>
</protein>
<sequence>MLLPRILALTLALAPAFVQAGMFPEDSTVKMLDAKGFRKAMKQNVTQVVAFVAPWCGHCQRLVPEYSKAALGLYPLVPTYAVDCDNAKNKRLCAEQGVKGFPTIKLFPRGGRVKPLEYTHGERGASAIYYWVTRNIPHGVKKLYNFDEITPWLEENKDKGRAFLLNNGKHIPILWQVLGNKYKDNFKFSVHRDRQGRSSEKMGFEKSKWGSSKVMFYPAGSMDYVVYEGLQKFDSLSKFFDSVIDGTADLRTANEEAKNEEFVPDEKELEIQRRQEAQRIALAHGGFNDLIDFEKAVLSGYNPHGPGHDGYPGMMGDVPKKEEAKPEDPIHKILKHQQQAESESAKAGQMAATAQGTPFEAASSSGQPQTATPPGTPAASPEPLTVAAQAESAQATGTSRPSAEADAARAKDEL</sequence>
<dbReference type="Pfam" id="PF00085">
    <property type="entry name" value="Thioredoxin"/>
    <property type="match status" value="1"/>
</dbReference>
<dbReference type="SUPFAM" id="SSF52833">
    <property type="entry name" value="Thioredoxin-like"/>
    <property type="match status" value="1"/>
</dbReference>
<evidence type="ECO:0000313" key="5">
    <source>
        <dbReference type="Proteomes" id="UP000703269"/>
    </source>
</evidence>
<feature type="compositionally biased region" description="Polar residues" evidence="1">
    <location>
        <begin position="391"/>
        <end position="401"/>
    </location>
</feature>
<dbReference type="GO" id="GO:0016853">
    <property type="term" value="F:isomerase activity"/>
    <property type="evidence" value="ECO:0007669"/>
    <property type="project" value="UniProtKB-KW"/>
</dbReference>
<dbReference type="Gene3D" id="3.40.30.10">
    <property type="entry name" value="Glutaredoxin"/>
    <property type="match status" value="1"/>
</dbReference>
<dbReference type="GO" id="GO:0034976">
    <property type="term" value="P:response to endoplasmic reticulum stress"/>
    <property type="evidence" value="ECO:0007669"/>
    <property type="project" value="TreeGrafter"/>
</dbReference>
<feature type="signal peptide" evidence="2">
    <location>
        <begin position="1"/>
        <end position="20"/>
    </location>
</feature>
<comment type="caution">
    <text evidence="4">The sequence shown here is derived from an EMBL/GenBank/DDBJ whole genome shotgun (WGS) entry which is preliminary data.</text>
</comment>
<feature type="compositionally biased region" description="Basic and acidic residues" evidence="1">
    <location>
        <begin position="318"/>
        <end position="331"/>
    </location>
</feature>
<evidence type="ECO:0000256" key="2">
    <source>
        <dbReference type="SAM" id="SignalP"/>
    </source>
</evidence>
<evidence type="ECO:0000259" key="3">
    <source>
        <dbReference type="PROSITE" id="PS51352"/>
    </source>
</evidence>
<evidence type="ECO:0000313" key="4">
    <source>
        <dbReference type="EMBL" id="GJF00285.1"/>
    </source>
</evidence>
<feature type="domain" description="Thioredoxin" evidence="3">
    <location>
        <begin position="8"/>
        <end position="245"/>
    </location>
</feature>
<dbReference type="OrthoDB" id="427280at2759"/>
<dbReference type="PROSITE" id="PS51352">
    <property type="entry name" value="THIOREDOXIN_2"/>
    <property type="match status" value="1"/>
</dbReference>
<feature type="compositionally biased region" description="Low complexity" evidence="1">
    <location>
        <begin position="365"/>
        <end position="381"/>
    </location>
</feature>
<dbReference type="AlphaFoldDB" id="A0A9P3LN66"/>
<dbReference type="Proteomes" id="UP000703269">
    <property type="component" value="Unassembled WGS sequence"/>
</dbReference>
<feature type="region of interest" description="Disordered" evidence="1">
    <location>
        <begin position="304"/>
        <end position="414"/>
    </location>
</feature>
<organism evidence="4 5">
    <name type="scientific">Phanerochaete sordida</name>
    <dbReference type="NCBI Taxonomy" id="48140"/>
    <lineage>
        <taxon>Eukaryota</taxon>
        <taxon>Fungi</taxon>
        <taxon>Dikarya</taxon>
        <taxon>Basidiomycota</taxon>
        <taxon>Agaricomycotina</taxon>
        <taxon>Agaricomycetes</taxon>
        <taxon>Polyporales</taxon>
        <taxon>Phanerochaetaceae</taxon>
        <taxon>Phanerochaete</taxon>
    </lineage>
</organism>